<gene>
    <name evidence="1" type="ORF">C1Y40_03668</name>
</gene>
<dbReference type="EMBL" id="PPEA01000535">
    <property type="protein sequence ID" value="PQM46166.1"/>
    <property type="molecule type" value="Genomic_DNA"/>
</dbReference>
<reference evidence="1 2" key="1">
    <citation type="journal article" date="2017" name="Int. J. Syst. Evol. Microbiol.">
        <title>Mycobacterium talmoniae sp. nov., a slowly growing mycobacterium isolated from human respiratory samples.</title>
        <authorList>
            <person name="Davidson R.M."/>
            <person name="DeGroote M.A."/>
            <person name="Marola J.L."/>
            <person name="Buss S."/>
            <person name="Jones V."/>
            <person name="McNeil M.R."/>
            <person name="Freifeld A.G."/>
            <person name="Elaine Epperson L."/>
            <person name="Hasan N.A."/>
            <person name="Jackson M."/>
            <person name="Iwen P.C."/>
            <person name="Salfinger M."/>
            <person name="Strong M."/>
        </authorList>
    </citation>
    <scope>NUCLEOTIDE SEQUENCE [LARGE SCALE GENOMIC DNA]</scope>
    <source>
        <strain evidence="1 2">ATCC BAA-2683</strain>
    </source>
</reference>
<proteinExistence type="predicted"/>
<evidence type="ECO:0000313" key="2">
    <source>
        <dbReference type="Proteomes" id="UP000238296"/>
    </source>
</evidence>
<dbReference type="Proteomes" id="UP000238296">
    <property type="component" value="Unassembled WGS sequence"/>
</dbReference>
<sequence length="55" mass="5660">MNPWISLRNKPAGLNSRMNRGSPVMCTRDSSSVGMLTSSNAAAIAGVDVLKGAPA</sequence>
<evidence type="ECO:0000313" key="1">
    <source>
        <dbReference type="EMBL" id="PQM46166.1"/>
    </source>
</evidence>
<dbReference type="AlphaFoldDB" id="A0A2S8BHS2"/>
<protein>
    <submittedName>
        <fullName evidence="1">Uncharacterized protein</fullName>
    </submittedName>
</protein>
<name>A0A2S8BHS2_9MYCO</name>
<accession>A0A2S8BHS2</accession>
<organism evidence="1 2">
    <name type="scientific">Mycobacterium talmoniae</name>
    <dbReference type="NCBI Taxonomy" id="1858794"/>
    <lineage>
        <taxon>Bacteria</taxon>
        <taxon>Bacillati</taxon>
        <taxon>Actinomycetota</taxon>
        <taxon>Actinomycetes</taxon>
        <taxon>Mycobacteriales</taxon>
        <taxon>Mycobacteriaceae</taxon>
        <taxon>Mycobacterium</taxon>
    </lineage>
</organism>
<comment type="caution">
    <text evidence="1">The sequence shown here is derived from an EMBL/GenBank/DDBJ whole genome shotgun (WGS) entry which is preliminary data.</text>
</comment>